<name>A0A183JV78_9TREM</name>
<accession>A0A183JV78</accession>
<evidence type="ECO:0000313" key="1">
    <source>
        <dbReference type="WBParaSite" id="SCUD_0000662101-mRNA-1"/>
    </source>
</evidence>
<organism evidence="1">
    <name type="scientific">Schistosoma curassoni</name>
    <dbReference type="NCBI Taxonomy" id="6186"/>
    <lineage>
        <taxon>Eukaryota</taxon>
        <taxon>Metazoa</taxon>
        <taxon>Spiralia</taxon>
        <taxon>Lophotrochozoa</taxon>
        <taxon>Platyhelminthes</taxon>
        <taxon>Trematoda</taxon>
        <taxon>Digenea</taxon>
        <taxon>Strigeidida</taxon>
        <taxon>Schistosomatoidea</taxon>
        <taxon>Schistosomatidae</taxon>
        <taxon>Schistosoma</taxon>
    </lineage>
</organism>
<dbReference type="WBParaSite" id="SCUD_0000662101-mRNA-1">
    <property type="protein sequence ID" value="SCUD_0000662101-mRNA-1"/>
    <property type="gene ID" value="SCUD_0000662101"/>
</dbReference>
<protein>
    <submittedName>
        <fullName evidence="1">HTH La-type RNA-binding domain-containing protein</fullName>
    </submittedName>
</protein>
<reference evidence="1" key="1">
    <citation type="submission" date="2016-06" db="UniProtKB">
        <authorList>
            <consortium name="WormBaseParasite"/>
        </authorList>
    </citation>
    <scope>IDENTIFICATION</scope>
</reference>
<dbReference type="AlphaFoldDB" id="A0A183JV78"/>
<proteinExistence type="predicted"/>
<sequence length="149" mass="17625">LPQPFYLNFRRLALSTYLLSHPKLRNTVVESIRIDLRSFLKEYEWCYGSENLVYDVRLLQHFPNDVREHGPLDSFSAFPFESYMDTGLQQKETRDRFMPMLTRLMDNDPKTSMRYVLSYPMTPEVASSFTPLGTSSKRALQKCRFYDCI</sequence>